<dbReference type="GO" id="GO:0003824">
    <property type="term" value="F:catalytic activity"/>
    <property type="evidence" value="ECO:0007669"/>
    <property type="project" value="InterPro"/>
</dbReference>
<dbReference type="GO" id="GO:0046872">
    <property type="term" value="F:metal ion binding"/>
    <property type="evidence" value="ECO:0007669"/>
    <property type="project" value="UniProtKB-KW"/>
</dbReference>
<dbReference type="InterPro" id="IPR058240">
    <property type="entry name" value="rSAM_sf"/>
</dbReference>
<keyword evidence="3" id="KW-0808">Transferase</keyword>
<comment type="caution">
    <text evidence="9">The sequence shown here is derived from an EMBL/GenBank/DDBJ whole genome shotgun (WGS) entry which is preliminary data.</text>
</comment>
<keyword evidence="4" id="KW-0949">S-adenosyl-L-methionine</keyword>
<evidence type="ECO:0000256" key="5">
    <source>
        <dbReference type="ARBA" id="ARBA00022723"/>
    </source>
</evidence>
<keyword evidence="7" id="KW-0411">Iron-sulfur</keyword>
<keyword evidence="10" id="KW-1185">Reference proteome</keyword>
<dbReference type="GO" id="GO:0051539">
    <property type="term" value="F:4 iron, 4 sulfur cluster binding"/>
    <property type="evidence" value="ECO:0007669"/>
    <property type="project" value="UniProtKB-KW"/>
</dbReference>
<dbReference type="InterPro" id="IPR023404">
    <property type="entry name" value="rSAM_horseshoe"/>
</dbReference>
<proteinExistence type="predicted"/>
<evidence type="ECO:0000313" key="10">
    <source>
        <dbReference type="Proteomes" id="UP000487350"/>
    </source>
</evidence>
<dbReference type="Gene3D" id="3.80.30.20">
    <property type="entry name" value="tm_1862 like domain"/>
    <property type="match status" value="1"/>
</dbReference>
<evidence type="ECO:0000256" key="4">
    <source>
        <dbReference type="ARBA" id="ARBA00022691"/>
    </source>
</evidence>
<evidence type="ECO:0000313" key="9">
    <source>
        <dbReference type="EMBL" id="MRD49655.1"/>
    </source>
</evidence>
<dbReference type="SMART" id="SM00729">
    <property type="entry name" value="Elp3"/>
    <property type="match status" value="1"/>
</dbReference>
<dbReference type="Gene3D" id="3.40.50.280">
    <property type="entry name" value="Cobalamin-binding domain"/>
    <property type="match status" value="1"/>
</dbReference>
<sequence>MNFPQAKHFKIVAHEPIKAAANLLNVALVNPPDPQSAGNERLMPPLGLGYIASYARAIGHDVDLFDYALDLDVSEEYLQKTGLFGKEYAVYGISTYTDTFAQGIKLAEKIRKNRPRCKIVMGGYHVSILHEETLRDFPVIDAVVRGEGEVTFSKYLEALSAGDEAMALLPGLTWRSGERVISNASAKTLVEQDLIPVPARDFKYSPGSYVEYLSRESGVTRRTISMVSSRGCPKRCTFCSITVLDPLWRARSVESMMFEIRKLYEQAPFDHILFEDANFFVRPTRTLEFSRKLFEFNPRITWSGTSTPDHIVKHKDVIKEIGALNCAALEVGIESGNEGSLKRFGKGNTVETNKAVIAVLEGSGIALGLDFIMFDPMMTTRELDANLDFIAGCGFQDSWPAPVFQEVLLYPGTQIRSEYFQEFGGVEPVHEIPETNFMDSTVARIFRICRFYHDRGRHEVDALLRELYQTLNAIRQRETAAPLGDLRDELASSYAELAMQTILVRQLSYRFVRVACNYCKENPEVDQEYLQIATAIRKMVVDPVVHQARRVLSAFLDSPGAASVTVVPDKFVRSRAI</sequence>
<dbReference type="InterPro" id="IPR006638">
    <property type="entry name" value="Elp3/MiaA/NifB-like_rSAM"/>
</dbReference>
<evidence type="ECO:0000256" key="7">
    <source>
        <dbReference type="ARBA" id="ARBA00023014"/>
    </source>
</evidence>
<protein>
    <submittedName>
        <fullName evidence="9">Radical SAM protein</fullName>
    </submittedName>
</protein>
<dbReference type="OrthoDB" id="9801424at2"/>
<keyword evidence="6" id="KW-0408">Iron</keyword>
<dbReference type="CDD" id="cd01335">
    <property type="entry name" value="Radical_SAM"/>
    <property type="match status" value="1"/>
</dbReference>
<feature type="domain" description="B12-binding" evidence="8">
    <location>
        <begin position="31"/>
        <end position="166"/>
    </location>
</feature>
<dbReference type="RefSeq" id="WP_153586950.1">
    <property type="nucleotide sequence ID" value="NZ_WJBU01000029.1"/>
</dbReference>
<dbReference type="EMBL" id="WJBU01000029">
    <property type="protein sequence ID" value="MRD49655.1"/>
    <property type="molecule type" value="Genomic_DNA"/>
</dbReference>
<keyword evidence="2" id="KW-0489">Methyltransferase</keyword>
<dbReference type="SUPFAM" id="SSF102114">
    <property type="entry name" value="Radical SAM enzymes"/>
    <property type="match status" value="1"/>
</dbReference>
<dbReference type="Pfam" id="PF02310">
    <property type="entry name" value="B12-binding"/>
    <property type="match status" value="1"/>
</dbReference>
<dbReference type="CDD" id="cd02068">
    <property type="entry name" value="radical_SAM_B12_BD"/>
    <property type="match status" value="1"/>
</dbReference>
<name>A0A844AZ80_9BURK</name>
<reference evidence="9 10" key="1">
    <citation type="submission" date="2019-11" db="EMBL/GenBank/DDBJ databases">
        <title>Caenimonas koreensis gen. nov., sp. nov., isolated from activated sludge.</title>
        <authorList>
            <person name="Seung H.R."/>
        </authorList>
    </citation>
    <scope>NUCLEOTIDE SEQUENCE [LARGE SCALE GENOMIC DNA]</scope>
    <source>
        <strain evidence="9 10">EMB320</strain>
    </source>
</reference>
<evidence type="ECO:0000259" key="8">
    <source>
        <dbReference type="PROSITE" id="PS51332"/>
    </source>
</evidence>
<accession>A0A844AZ80</accession>
<keyword evidence="5" id="KW-0479">Metal-binding</keyword>
<dbReference type="InterPro" id="IPR007197">
    <property type="entry name" value="rSAM"/>
</dbReference>
<dbReference type="Proteomes" id="UP000487350">
    <property type="component" value="Unassembled WGS sequence"/>
</dbReference>
<evidence type="ECO:0000256" key="6">
    <source>
        <dbReference type="ARBA" id="ARBA00023004"/>
    </source>
</evidence>
<dbReference type="PROSITE" id="PS51332">
    <property type="entry name" value="B12_BINDING"/>
    <property type="match status" value="1"/>
</dbReference>
<comment type="cofactor">
    <cofactor evidence="1">
        <name>[4Fe-4S] cluster</name>
        <dbReference type="ChEBI" id="CHEBI:49883"/>
    </cofactor>
</comment>
<dbReference type="SFLD" id="SFLDS00029">
    <property type="entry name" value="Radical_SAM"/>
    <property type="match status" value="1"/>
</dbReference>
<dbReference type="InterPro" id="IPR034466">
    <property type="entry name" value="Methyltransferase_Class_B"/>
</dbReference>
<dbReference type="AlphaFoldDB" id="A0A844AZ80"/>
<dbReference type="PANTHER" id="PTHR43409">
    <property type="entry name" value="ANAEROBIC MAGNESIUM-PROTOPORPHYRIN IX MONOMETHYL ESTER CYCLASE-RELATED"/>
    <property type="match status" value="1"/>
</dbReference>
<dbReference type="SFLD" id="SFLDG01123">
    <property type="entry name" value="methyltransferase_(Class_B)"/>
    <property type="match status" value="1"/>
</dbReference>
<evidence type="ECO:0000256" key="2">
    <source>
        <dbReference type="ARBA" id="ARBA00022603"/>
    </source>
</evidence>
<dbReference type="InterPro" id="IPR006158">
    <property type="entry name" value="Cobalamin-bd"/>
</dbReference>
<dbReference type="Pfam" id="PF04055">
    <property type="entry name" value="Radical_SAM"/>
    <property type="match status" value="1"/>
</dbReference>
<evidence type="ECO:0000256" key="3">
    <source>
        <dbReference type="ARBA" id="ARBA00022679"/>
    </source>
</evidence>
<gene>
    <name evidence="9" type="ORF">GHT07_20475</name>
</gene>
<evidence type="ECO:0000256" key="1">
    <source>
        <dbReference type="ARBA" id="ARBA00001966"/>
    </source>
</evidence>
<dbReference type="InterPro" id="IPR051198">
    <property type="entry name" value="BchE-like"/>
</dbReference>
<dbReference type="PANTHER" id="PTHR43409:SF7">
    <property type="entry name" value="BLL1977 PROTEIN"/>
    <property type="match status" value="1"/>
</dbReference>
<dbReference type="GO" id="GO:0031419">
    <property type="term" value="F:cobalamin binding"/>
    <property type="evidence" value="ECO:0007669"/>
    <property type="project" value="InterPro"/>
</dbReference>
<dbReference type="SFLD" id="SFLDG01082">
    <property type="entry name" value="B12-binding_domain_containing"/>
    <property type="match status" value="1"/>
</dbReference>
<dbReference type="GO" id="GO:0005829">
    <property type="term" value="C:cytosol"/>
    <property type="evidence" value="ECO:0007669"/>
    <property type="project" value="TreeGrafter"/>
</dbReference>
<organism evidence="9 10">
    <name type="scientific">Caenimonas koreensis DSM 17982</name>
    <dbReference type="NCBI Taxonomy" id="1121255"/>
    <lineage>
        <taxon>Bacteria</taxon>
        <taxon>Pseudomonadati</taxon>
        <taxon>Pseudomonadota</taxon>
        <taxon>Betaproteobacteria</taxon>
        <taxon>Burkholderiales</taxon>
        <taxon>Comamonadaceae</taxon>
        <taxon>Caenimonas</taxon>
    </lineage>
</organism>